<gene>
    <name evidence="1" type="ORF">ACFP90_24120</name>
</gene>
<dbReference type="EMBL" id="JBHSWB010000002">
    <property type="protein sequence ID" value="MFC6663135.1"/>
    <property type="molecule type" value="Genomic_DNA"/>
</dbReference>
<proteinExistence type="predicted"/>
<organism evidence="1 2">
    <name type="scientific">Deinococcus multiflagellatus</name>
    <dbReference type="NCBI Taxonomy" id="1656887"/>
    <lineage>
        <taxon>Bacteria</taxon>
        <taxon>Thermotogati</taxon>
        <taxon>Deinococcota</taxon>
        <taxon>Deinococci</taxon>
        <taxon>Deinococcales</taxon>
        <taxon>Deinococcaceae</taxon>
        <taxon>Deinococcus</taxon>
    </lineage>
</organism>
<dbReference type="Proteomes" id="UP001596317">
    <property type="component" value="Unassembled WGS sequence"/>
</dbReference>
<reference evidence="2" key="1">
    <citation type="journal article" date="2019" name="Int. J. Syst. Evol. Microbiol.">
        <title>The Global Catalogue of Microorganisms (GCM) 10K type strain sequencing project: providing services to taxonomists for standard genome sequencing and annotation.</title>
        <authorList>
            <consortium name="The Broad Institute Genomics Platform"/>
            <consortium name="The Broad Institute Genome Sequencing Center for Infectious Disease"/>
            <person name="Wu L."/>
            <person name="Ma J."/>
        </authorList>
    </citation>
    <scope>NUCLEOTIDE SEQUENCE [LARGE SCALE GENOMIC DNA]</scope>
    <source>
        <strain evidence="2">CCUG 63830</strain>
    </source>
</reference>
<protein>
    <submittedName>
        <fullName evidence="1">Uncharacterized protein</fullName>
    </submittedName>
</protein>
<sequence length="106" mass="11878">MGMGTGVLDLPPAAFADLRAALVRKDAARRYHAMTEHEHLGVKTVWIGEGSPPPPLYDYDTTAREAYLRHLRDLAGIPHPLPTSQEAQLAQDRANWAALRAQRRRR</sequence>
<name>A0ABW1ZQ82_9DEIO</name>
<dbReference type="RefSeq" id="WP_224611949.1">
    <property type="nucleotide sequence ID" value="NZ_JAIQXV010000022.1"/>
</dbReference>
<keyword evidence="2" id="KW-1185">Reference proteome</keyword>
<evidence type="ECO:0000313" key="2">
    <source>
        <dbReference type="Proteomes" id="UP001596317"/>
    </source>
</evidence>
<evidence type="ECO:0000313" key="1">
    <source>
        <dbReference type="EMBL" id="MFC6663135.1"/>
    </source>
</evidence>
<accession>A0ABW1ZQ82</accession>
<comment type="caution">
    <text evidence="1">The sequence shown here is derived from an EMBL/GenBank/DDBJ whole genome shotgun (WGS) entry which is preliminary data.</text>
</comment>